<gene>
    <name evidence="5" type="ORF">ACHAW5_007829</name>
</gene>
<feature type="region of interest" description="Disordered" evidence="3">
    <location>
        <begin position="1"/>
        <end position="29"/>
    </location>
</feature>
<evidence type="ECO:0000256" key="1">
    <source>
        <dbReference type="ARBA" id="ARBA00006484"/>
    </source>
</evidence>
<sequence length="445" mass="47104">MADNASSSSRRRATANDDGGASSSSSSSSSTTIDALVALGLFLFTLGFVFFRGMEIAKCVHAYGNRLASALLGTVALASSLGSRRSRCLLHVASLVVVAHLLDRRIPKPLPAPGGGAGHYHSGKTVVVTGANSGIGYETSRRLAADYGMRVIMGCRSMAKCNDAAAAINAELMTSSSSSSKGSGGGGSVTPMEIDLSSFESVESFASALIKSGTIVDTLFNNAGYAPTAGVPVNGHGLESSFASMHLAHFQLAELLLKENPRMRVVNTSSGTSHICAIASSLRGGGNCIDEEFLRVGIRSPTDHLAYIRAKLANVMHAVEIPRRHPMATAVAIDLGWVGTSIQPWMKGVLLTPSSLGMMRTARIGVLPVLLAILSSDEELSDDLRAGRKLNDAGIMMNVFGRPEEAFSMPWWRDGVNANLSRDSMLWMGERLWDESVKILQLHGH</sequence>
<keyword evidence="2" id="KW-0560">Oxidoreductase</keyword>
<dbReference type="Pfam" id="PF00106">
    <property type="entry name" value="adh_short"/>
    <property type="match status" value="1"/>
</dbReference>
<dbReference type="SUPFAM" id="SSF51735">
    <property type="entry name" value="NAD(P)-binding Rossmann-fold domains"/>
    <property type="match status" value="1"/>
</dbReference>
<dbReference type="PANTHER" id="PTHR24320">
    <property type="entry name" value="RETINOL DEHYDROGENASE"/>
    <property type="match status" value="1"/>
</dbReference>
<evidence type="ECO:0008006" key="7">
    <source>
        <dbReference type="Google" id="ProtNLM"/>
    </source>
</evidence>
<protein>
    <recommendedName>
        <fullName evidence="7">Protochlorophyllide reductase</fullName>
    </recommendedName>
</protein>
<comment type="caution">
    <text evidence="5">The sequence shown here is derived from an EMBL/GenBank/DDBJ whole genome shotgun (WGS) entry which is preliminary data.</text>
</comment>
<dbReference type="Gene3D" id="3.40.50.720">
    <property type="entry name" value="NAD(P)-binding Rossmann-like Domain"/>
    <property type="match status" value="1"/>
</dbReference>
<dbReference type="PANTHER" id="PTHR24320:SF152">
    <property type="entry name" value="SHORT-CHAIN DEHYDROGENASE_REDUCTASE FAMILY PROTEIN"/>
    <property type="match status" value="1"/>
</dbReference>
<dbReference type="InterPro" id="IPR002347">
    <property type="entry name" value="SDR_fam"/>
</dbReference>
<dbReference type="GO" id="GO:0016491">
    <property type="term" value="F:oxidoreductase activity"/>
    <property type="evidence" value="ECO:0007669"/>
    <property type="project" value="UniProtKB-KW"/>
</dbReference>
<feature type="transmembrane region" description="Helical" evidence="4">
    <location>
        <begin position="63"/>
        <end position="82"/>
    </location>
</feature>
<keyword evidence="6" id="KW-1185">Reference proteome</keyword>
<feature type="transmembrane region" description="Helical" evidence="4">
    <location>
        <begin position="32"/>
        <end position="51"/>
    </location>
</feature>
<evidence type="ECO:0000256" key="4">
    <source>
        <dbReference type="SAM" id="Phobius"/>
    </source>
</evidence>
<dbReference type="InterPro" id="IPR036291">
    <property type="entry name" value="NAD(P)-bd_dom_sf"/>
</dbReference>
<dbReference type="EMBL" id="JALLAZ020001666">
    <property type="protein sequence ID" value="KAL3769003.1"/>
    <property type="molecule type" value="Genomic_DNA"/>
</dbReference>
<accession>A0ABD3MYU2</accession>
<keyword evidence="4" id="KW-0812">Transmembrane</keyword>
<keyword evidence="4" id="KW-1133">Transmembrane helix</keyword>
<dbReference type="AlphaFoldDB" id="A0ABD3MYU2"/>
<keyword evidence="4" id="KW-0472">Membrane</keyword>
<reference evidence="5 6" key="1">
    <citation type="submission" date="2024-10" db="EMBL/GenBank/DDBJ databases">
        <title>Updated reference genomes for cyclostephanoid diatoms.</title>
        <authorList>
            <person name="Roberts W.R."/>
            <person name="Alverson A.J."/>
        </authorList>
    </citation>
    <scope>NUCLEOTIDE SEQUENCE [LARGE SCALE GENOMIC DNA]</scope>
    <source>
        <strain evidence="5 6">AJA276-08</strain>
    </source>
</reference>
<name>A0ABD3MYU2_9STRA</name>
<comment type="similarity">
    <text evidence="1">Belongs to the short-chain dehydrogenases/reductases (SDR) family.</text>
</comment>
<evidence type="ECO:0000313" key="5">
    <source>
        <dbReference type="EMBL" id="KAL3769003.1"/>
    </source>
</evidence>
<feature type="compositionally biased region" description="Low complexity" evidence="3">
    <location>
        <begin position="16"/>
        <end position="29"/>
    </location>
</feature>
<dbReference type="PRINTS" id="PR00081">
    <property type="entry name" value="GDHRDH"/>
</dbReference>
<proteinExistence type="inferred from homology"/>
<evidence type="ECO:0000256" key="3">
    <source>
        <dbReference type="SAM" id="MobiDB-lite"/>
    </source>
</evidence>
<evidence type="ECO:0000313" key="6">
    <source>
        <dbReference type="Proteomes" id="UP001530315"/>
    </source>
</evidence>
<evidence type="ECO:0000256" key="2">
    <source>
        <dbReference type="ARBA" id="ARBA00023002"/>
    </source>
</evidence>
<dbReference type="Proteomes" id="UP001530315">
    <property type="component" value="Unassembled WGS sequence"/>
</dbReference>
<organism evidence="5 6">
    <name type="scientific">Stephanodiscus triporus</name>
    <dbReference type="NCBI Taxonomy" id="2934178"/>
    <lineage>
        <taxon>Eukaryota</taxon>
        <taxon>Sar</taxon>
        <taxon>Stramenopiles</taxon>
        <taxon>Ochrophyta</taxon>
        <taxon>Bacillariophyta</taxon>
        <taxon>Coscinodiscophyceae</taxon>
        <taxon>Thalassiosirophycidae</taxon>
        <taxon>Stephanodiscales</taxon>
        <taxon>Stephanodiscaceae</taxon>
        <taxon>Stephanodiscus</taxon>
    </lineage>
</organism>